<evidence type="ECO:0000256" key="1">
    <source>
        <dbReference type="ARBA" id="ARBA00012404"/>
    </source>
</evidence>
<name>A0A848QCJ4_9SPHN</name>
<dbReference type="Gene3D" id="1.20.59.10">
    <property type="entry name" value="Chorismate mutase"/>
    <property type="match status" value="1"/>
</dbReference>
<feature type="binding site" evidence="3">
    <location>
        <position position="35"/>
    </location>
    <ligand>
        <name>substrate</name>
    </ligand>
</feature>
<dbReference type="InterPro" id="IPR036263">
    <property type="entry name" value="Chorismate_II_sf"/>
</dbReference>
<comment type="caution">
    <text evidence="5">The sequence shown here is derived from an EMBL/GenBank/DDBJ whole genome shotgun (WGS) entry which is preliminary data.</text>
</comment>
<dbReference type="InterPro" id="IPR051331">
    <property type="entry name" value="Chorismate_mutase-related"/>
</dbReference>
<dbReference type="PANTHER" id="PTHR38041">
    <property type="entry name" value="CHORISMATE MUTASE"/>
    <property type="match status" value="1"/>
</dbReference>
<dbReference type="GO" id="GO:0009697">
    <property type="term" value="P:salicylic acid biosynthetic process"/>
    <property type="evidence" value="ECO:0007669"/>
    <property type="project" value="InterPro"/>
</dbReference>
<sequence length="105" mass="11698">MTNSPKSPEDCVSMTDVRVGVDALDQQLVALLETRFGYMRAAARIKETRNAVRDEDRKAAVIRAASETAAAAGLPKEAIADIWDRLVEASIAYEMAEWDRIREMK</sequence>
<feature type="binding site" evidence="3">
    <location>
        <position position="46"/>
    </location>
    <ligand>
        <name>substrate</name>
    </ligand>
</feature>
<dbReference type="PIRSF" id="PIRSF029775">
    <property type="entry name" value="Isochor_pyr_lyas"/>
    <property type="match status" value="1"/>
</dbReference>
<dbReference type="SUPFAM" id="SSF48600">
    <property type="entry name" value="Chorismate mutase II"/>
    <property type="match status" value="1"/>
</dbReference>
<dbReference type="PANTHER" id="PTHR38041:SF1">
    <property type="entry name" value="CHORISMATE MUTASE"/>
    <property type="match status" value="1"/>
</dbReference>
<evidence type="ECO:0000313" key="5">
    <source>
        <dbReference type="EMBL" id="NMW31321.1"/>
    </source>
</evidence>
<dbReference type="InterPro" id="IPR008241">
    <property type="entry name" value="Isochorismate_pyruvate-lyase"/>
</dbReference>
<evidence type="ECO:0000256" key="3">
    <source>
        <dbReference type="PIRSR" id="PIRSR029775-1"/>
    </source>
</evidence>
<keyword evidence="2" id="KW-0413">Isomerase</keyword>
<dbReference type="EC" id="5.4.99.5" evidence="1"/>
<dbReference type="EMBL" id="JABCRE010000002">
    <property type="protein sequence ID" value="NMW31321.1"/>
    <property type="molecule type" value="Genomic_DNA"/>
</dbReference>
<proteinExistence type="predicted"/>
<feature type="binding site" evidence="3">
    <location>
        <position position="94"/>
    </location>
    <ligand>
        <name>substrate</name>
    </ligand>
</feature>
<keyword evidence="6" id="KW-1185">Reference proteome</keyword>
<protein>
    <recommendedName>
        <fullName evidence="1">chorismate mutase</fullName>
        <ecNumber evidence="1">5.4.99.5</ecNumber>
    </recommendedName>
</protein>
<evidence type="ECO:0000256" key="2">
    <source>
        <dbReference type="ARBA" id="ARBA00023235"/>
    </source>
</evidence>
<evidence type="ECO:0000259" key="4">
    <source>
        <dbReference type="PROSITE" id="PS51168"/>
    </source>
</evidence>
<dbReference type="InterPro" id="IPR002701">
    <property type="entry name" value="CM_II_prokaryot"/>
</dbReference>
<accession>A0A848QCJ4</accession>
<dbReference type="Proteomes" id="UP000561181">
    <property type="component" value="Unassembled WGS sequence"/>
</dbReference>
<reference evidence="5 6" key="1">
    <citation type="submission" date="2020-04" db="EMBL/GenBank/DDBJ databases">
        <authorList>
            <person name="Liu A."/>
        </authorList>
    </citation>
    <scope>NUCLEOTIDE SEQUENCE [LARGE SCALE GENOMIC DNA]</scope>
    <source>
        <strain evidence="5 6">RZ02</strain>
    </source>
</reference>
<gene>
    <name evidence="5" type="ORF">HKD42_04545</name>
</gene>
<dbReference type="InterPro" id="IPR036979">
    <property type="entry name" value="CM_dom_sf"/>
</dbReference>
<dbReference type="RefSeq" id="WP_170010705.1">
    <property type="nucleotide sequence ID" value="NZ_JABCRE010000002.1"/>
</dbReference>
<dbReference type="AlphaFoldDB" id="A0A848QCJ4"/>
<dbReference type="GO" id="GO:0046417">
    <property type="term" value="P:chorismate metabolic process"/>
    <property type="evidence" value="ECO:0007669"/>
    <property type="project" value="InterPro"/>
</dbReference>
<dbReference type="SMART" id="SM00830">
    <property type="entry name" value="CM_2"/>
    <property type="match status" value="1"/>
</dbReference>
<dbReference type="PROSITE" id="PS51168">
    <property type="entry name" value="CHORISMATE_MUT_2"/>
    <property type="match status" value="1"/>
</dbReference>
<dbReference type="Pfam" id="PF01817">
    <property type="entry name" value="CM_2"/>
    <property type="match status" value="1"/>
</dbReference>
<dbReference type="GO" id="GO:0016835">
    <property type="term" value="F:carbon-oxygen lyase activity"/>
    <property type="evidence" value="ECO:0007669"/>
    <property type="project" value="InterPro"/>
</dbReference>
<dbReference type="GO" id="GO:0004106">
    <property type="term" value="F:chorismate mutase activity"/>
    <property type="evidence" value="ECO:0007669"/>
    <property type="project" value="UniProtKB-EC"/>
</dbReference>
<evidence type="ECO:0000313" key="6">
    <source>
        <dbReference type="Proteomes" id="UP000561181"/>
    </source>
</evidence>
<feature type="domain" description="Chorismate mutase" evidence="4">
    <location>
        <begin position="8"/>
        <end position="98"/>
    </location>
</feature>
<organism evidence="5 6">
    <name type="scientific">Pontixanthobacter rizhaonensis</name>
    <dbReference type="NCBI Taxonomy" id="2730337"/>
    <lineage>
        <taxon>Bacteria</taxon>
        <taxon>Pseudomonadati</taxon>
        <taxon>Pseudomonadota</taxon>
        <taxon>Alphaproteobacteria</taxon>
        <taxon>Sphingomonadales</taxon>
        <taxon>Erythrobacteraceae</taxon>
        <taxon>Pontixanthobacter</taxon>
    </lineage>
</organism>
<feature type="binding site" evidence="3">
    <location>
        <position position="18"/>
    </location>
    <ligand>
        <name>substrate</name>
    </ligand>
</feature>